<dbReference type="PANTHER" id="PTHR47058:SF3">
    <property type="entry name" value="REPLICATION PROTEIN A 14 KDA SUBUNIT A-RELATED"/>
    <property type="match status" value="1"/>
</dbReference>
<dbReference type="STRING" id="74649.A0A2P6RBZ8"/>
<dbReference type="CDD" id="cd04479">
    <property type="entry name" value="RPA3"/>
    <property type="match status" value="1"/>
</dbReference>
<dbReference type="GO" id="GO:0031981">
    <property type="term" value="C:nuclear lumen"/>
    <property type="evidence" value="ECO:0007669"/>
    <property type="project" value="UniProtKB-ARBA"/>
</dbReference>
<protein>
    <submittedName>
        <fullName evidence="4">Putative replication factor A protein</fullName>
    </submittedName>
</protein>
<dbReference type="EMBL" id="PDCK01000041">
    <property type="protein sequence ID" value="PRQ43955.1"/>
    <property type="molecule type" value="Genomic_DNA"/>
</dbReference>
<evidence type="ECO:0000256" key="1">
    <source>
        <dbReference type="ARBA" id="ARBA00004123"/>
    </source>
</evidence>
<comment type="caution">
    <text evidence="4">The sequence shown here is derived from an EMBL/GenBank/DDBJ whole genome shotgun (WGS) entry which is preliminary data.</text>
</comment>
<evidence type="ECO:0000313" key="4">
    <source>
        <dbReference type="EMBL" id="PRQ43955.1"/>
    </source>
</evidence>
<evidence type="ECO:0000313" key="5">
    <source>
        <dbReference type="Proteomes" id="UP000238479"/>
    </source>
</evidence>
<dbReference type="PANTHER" id="PTHR47058">
    <property type="entry name" value="REPLICATION PROTEIN A 14 KDA SUBUNIT A-RELATED"/>
    <property type="match status" value="1"/>
</dbReference>
<gene>
    <name evidence="4" type="ORF">RchiOBHm_Chr3g0473901</name>
</gene>
<dbReference type="AlphaFoldDB" id="A0A2P6RBZ8"/>
<dbReference type="GO" id="GO:0006310">
    <property type="term" value="P:DNA recombination"/>
    <property type="evidence" value="ECO:0007669"/>
    <property type="project" value="InterPro"/>
</dbReference>
<dbReference type="GO" id="GO:0003677">
    <property type="term" value="F:DNA binding"/>
    <property type="evidence" value="ECO:0007669"/>
    <property type="project" value="InterPro"/>
</dbReference>
<proteinExistence type="inferred from homology"/>
<name>A0A2P6RBZ8_ROSCH</name>
<dbReference type="Gene3D" id="2.40.50.140">
    <property type="entry name" value="Nucleic acid-binding proteins"/>
    <property type="match status" value="1"/>
</dbReference>
<comment type="subcellular location">
    <subcellularLocation>
        <location evidence="1">Nucleus</location>
    </subcellularLocation>
</comment>
<reference evidence="4 5" key="1">
    <citation type="journal article" date="2018" name="Nat. Genet.">
        <title>The Rosa genome provides new insights in the design of modern roses.</title>
        <authorList>
            <person name="Bendahmane M."/>
        </authorList>
    </citation>
    <scope>NUCLEOTIDE SEQUENCE [LARGE SCALE GENOMIC DNA]</scope>
    <source>
        <strain evidence="5">cv. Old Blush</strain>
    </source>
</reference>
<keyword evidence="3" id="KW-0539">Nucleus</keyword>
<organism evidence="4 5">
    <name type="scientific">Rosa chinensis</name>
    <name type="common">China rose</name>
    <dbReference type="NCBI Taxonomy" id="74649"/>
    <lineage>
        <taxon>Eukaryota</taxon>
        <taxon>Viridiplantae</taxon>
        <taxon>Streptophyta</taxon>
        <taxon>Embryophyta</taxon>
        <taxon>Tracheophyta</taxon>
        <taxon>Spermatophyta</taxon>
        <taxon>Magnoliopsida</taxon>
        <taxon>eudicotyledons</taxon>
        <taxon>Gunneridae</taxon>
        <taxon>Pentapetalae</taxon>
        <taxon>rosids</taxon>
        <taxon>fabids</taxon>
        <taxon>Rosales</taxon>
        <taxon>Rosaceae</taxon>
        <taxon>Rosoideae</taxon>
        <taxon>Rosoideae incertae sedis</taxon>
        <taxon>Rosa</taxon>
    </lineage>
</organism>
<comment type="similarity">
    <text evidence="2">Belongs to the replication factor A protein 3 family.</text>
</comment>
<evidence type="ECO:0000256" key="3">
    <source>
        <dbReference type="ARBA" id="ARBA00023242"/>
    </source>
</evidence>
<dbReference type="Pfam" id="PF08661">
    <property type="entry name" value="Rep_fac-A_3"/>
    <property type="match status" value="1"/>
</dbReference>
<accession>A0A2P6RBZ8</accession>
<dbReference type="InterPro" id="IPR012340">
    <property type="entry name" value="NA-bd_OB-fold"/>
</dbReference>
<keyword evidence="5" id="KW-1185">Reference proteome</keyword>
<dbReference type="InterPro" id="IPR013970">
    <property type="entry name" value="Rfa2"/>
</dbReference>
<dbReference type="GO" id="GO:0006281">
    <property type="term" value="P:DNA repair"/>
    <property type="evidence" value="ECO:0007669"/>
    <property type="project" value="InterPro"/>
</dbReference>
<evidence type="ECO:0000256" key="2">
    <source>
        <dbReference type="ARBA" id="ARBA00009761"/>
    </source>
</evidence>
<dbReference type="Proteomes" id="UP000238479">
    <property type="component" value="Chromosome 3"/>
</dbReference>
<dbReference type="SUPFAM" id="SSF50249">
    <property type="entry name" value="Nucleic acid-binding proteins"/>
    <property type="match status" value="1"/>
</dbReference>
<dbReference type="Gramene" id="PRQ43955">
    <property type="protein sequence ID" value="PRQ43955"/>
    <property type="gene ID" value="RchiOBHm_Chr3g0473901"/>
</dbReference>
<sequence>MFWRLILPPRQKSNHFRIRVWGRVFHSRVSDIKTLCSLRVEKTLSDSSSSFAALSVARSSKLKFYSRLSFSGDLLRSSTDMDTSNPSVFVNAELLRLYVGRQVRALIQVVQLDAGSVIGKSTDEIQLIVKGTPPFPLTKFVEVIGIADSDKSIQASIWNNFGDTIDTHAYNQLCLLANGEFKHLFI</sequence>
<dbReference type="GO" id="GO:0006260">
    <property type="term" value="P:DNA replication"/>
    <property type="evidence" value="ECO:0007669"/>
    <property type="project" value="InterPro"/>
</dbReference>